<dbReference type="InterPro" id="IPR004838">
    <property type="entry name" value="NHTrfase_class1_PyrdxlP-BS"/>
</dbReference>
<gene>
    <name evidence="11" type="ORF">DS031_07110</name>
</gene>
<organism evidence="11 12">
    <name type="scientific">Bacillus taeanensis</name>
    <dbReference type="NCBI Taxonomy" id="273032"/>
    <lineage>
        <taxon>Bacteria</taxon>
        <taxon>Bacillati</taxon>
        <taxon>Bacillota</taxon>
        <taxon>Bacilli</taxon>
        <taxon>Bacillales</taxon>
        <taxon>Bacillaceae</taxon>
        <taxon>Bacillus</taxon>
    </lineage>
</organism>
<dbReference type="Gene3D" id="3.40.640.10">
    <property type="entry name" value="Type I PLP-dependent aspartate aminotransferase-like (Major domain)"/>
    <property type="match status" value="1"/>
</dbReference>
<evidence type="ECO:0000256" key="8">
    <source>
        <dbReference type="ARBA" id="ARBA00029996"/>
    </source>
</evidence>
<comment type="catalytic activity">
    <reaction evidence="9">
        <text>O-phospho-L-threonine + H(+) = (R)-1-aminopropan-2-yl phosphate + CO2</text>
        <dbReference type="Rhea" id="RHEA:11492"/>
        <dbReference type="ChEBI" id="CHEBI:15378"/>
        <dbReference type="ChEBI" id="CHEBI:16526"/>
        <dbReference type="ChEBI" id="CHEBI:58563"/>
        <dbReference type="ChEBI" id="CHEBI:58675"/>
        <dbReference type="EC" id="4.1.1.81"/>
    </reaction>
</comment>
<sequence length="361" mass="41333">MKLPPHGSNPQHLLKTLNIKAEPNEQIIDFSVNINPLGMPKSLAENWGRMFQLISDYPDPTLEDLTEAISKKEALPKERILIGNGAAQLIFLMAQKLAGKNILLVEPTFSEYRTACEAFNCHVSSYQLAEEDGWKIDADICLKHLEGMHAVFICHPNNPTGVTYNREVLLSIIEHCERKGIFVILDEAFYDFCFENCSLLHISQTYHYLIILRSFTKMFSIAGLRLGFLAGNEKLVQELKVMQPHWSVNALAEAVGRLCLKEDEHVQKTKEFITKERTRVISKLHSLGYVTSSSEVNYYLLRTKEKQDLRPLMLFLIEKGIITRHTENFRGLDGHYLRLTVKQKDANNKLLSSLESWLKKC</sequence>
<evidence type="ECO:0000256" key="6">
    <source>
        <dbReference type="ARBA" id="ARBA00022898"/>
    </source>
</evidence>
<dbReference type="PANTHER" id="PTHR42885">
    <property type="entry name" value="HISTIDINOL-PHOSPHATE AMINOTRANSFERASE-RELATED"/>
    <property type="match status" value="1"/>
</dbReference>
<dbReference type="GO" id="GO:0030170">
    <property type="term" value="F:pyridoxal phosphate binding"/>
    <property type="evidence" value="ECO:0007669"/>
    <property type="project" value="InterPro"/>
</dbReference>
<dbReference type="PANTHER" id="PTHR42885:SF1">
    <property type="entry name" value="THREONINE-PHOSPHATE DECARBOXYLASE"/>
    <property type="match status" value="1"/>
</dbReference>
<keyword evidence="5" id="KW-0169">Cobalamin biosynthesis</keyword>
<dbReference type="EMBL" id="QOCW01000005">
    <property type="protein sequence ID" value="RBW70329.1"/>
    <property type="molecule type" value="Genomic_DNA"/>
</dbReference>
<evidence type="ECO:0000256" key="3">
    <source>
        <dbReference type="ARBA" id="ARBA00004953"/>
    </source>
</evidence>
<evidence type="ECO:0000313" key="11">
    <source>
        <dbReference type="EMBL" id="RBW70329.1"/>
    </source>
</evidence>
<name>A0A366XZW2_9BACI</name>
<dbReference type="Proteomes" id="UP000253314">
    <property type="component" value="Unassembled WGS sequence"/>
</dbReference>
<evidence type="ECO:0000256" key="7">
    <source>
        <dbReference type="ARBA" id="ARBA00023239"/>
    </source>
</evidence>
<dbReference type="RefSeq" id="WP_113805236.1">
    <property type="nucleotide sequence ID" value="NZ_QOCW01000005.1"/>
</dbReference>
<comment type="cofactor">
    <cofactor evidence="1">
        <name>pyridoxal 5'-phosphate</name>
        <dbReference type="ChEBI" id="CHEBI:597326"/>
    </cofactor>
</comment>
<reference evidence="11 12" key="1">
    <citation type="submission" date="2018-07" db="EMBL/GenBank/DDBJ databases">
        <title>Lottiidibacillus patelloidae gen. nov., sp. nov., isolated from the intestinal tract of a marine limpet and the reclassification of B. taeanensis BH030017T, B. algicola KMM 3737T and B. hwajinpoensis SW-72T as genus Lottiidibacillus.</title>
        <authorList>
            <person name="Liu R."/>
            <person name="Huang Z."/>
        </authorList>
    </citation>
    <scope>NUCLEOTIDE SEQUENCE [LARGE SCALE GENOMIC DNA]</scope>
    <source>
        <strain evidence="11 12">BH030017</strain>
    </source>
</reference>
<dbReference type="InterPro" id="IPR015424">
    <property type="entry name" value="PyrdxlP-dep_Trfase"/>
</dbReference>
<keyword evidence="12" id="KW-1185">Reference proteome</keyword>
<keyword evidence="6" id="KW-0663">Pyridoxal phosphate</keyword>
<evidence type="ECO:0000313" key="12">
    <source>
        <dbReference type="Proteomes" id="UP000253314"/>
    </source>
</evidence>
<comment type="caution">
    <text evidence="11">The sequence shown here is derived from an EMBL/GenBank/DDBJ whole genome shotgun (WGS) entry which is preliminary data.</text>
</comment>
<dbReference type="CDD" id="cd00609">
    <property type="entry name" value="AAT_like"/>
    <property type="match status" value="1"/>
</dbReference>
<evidence type="ECO:0000256" key="2">
    <source>
        <dbReference type="ARBA" id="ARBA00003444"/>
    </source>
</evidence>
<dbReference type="Pfam" id="PF00155">
    <property type="entry name" value="Aminotran_1_2"/>
    <property type="match status" value="1"/>
</dbReference>
<feature type="domain" description="Aminotransferase class I/classII large" evidence="10">
    <location>
        <begin position="26"/>
        <end position="349"/>
    </location>
</feature>
<evidence type="ECO:0000256" key="9">
    <source>
        <dbReference type="ARBA" id="ARBA00048531"/>
    </source>
</evidence>
<dbReference type="PROSITE" id="PS00105">
    <property type="entry name" value="AA_TRANSFER_CLASS_1"/>
    <property type="match status" value="1"/>
</dbReference>
<dbReference type="Gene3D" id="3.90.1150.10">
    <property type="entry name" value="Aspartate Aminotransferase, domain 1"/>
    <property type="match status" value="1"/>
</dbReference>
<dbReference type="AlphaFoldDB" id="A0A366XZW2"/>
<dbReference type="SUPFAM" id="SSF53383">
    <property type="entry name" value="PLP-dependent transferases"/>
    <property type="match status" value="1"/>
</dbReference>
<dbReference type="GO" id="GO:0009236">
    <property type="term" value="P:cobalamin biosynthetic process"/>
    <property type="evidence" value="ECO:0007669"/>
    <property type="project" value="UniProtKB-UniPathway"/>
</dbReference>
<evidence type="ECO:0000259" key="10">
    <source>
        <dbReference type="Pfam" id="PF00155"/>
    </source>
</evidence>
<comment type="function">
    <text evidence="2">Decarboxylates L-threonine-O-3-phosphate to yield (R)-1-amino-2-propanol O-2-phosphate, the precursor for the linkage between the nucleotide loop and the corrin ring in cobalamin.</text>
</comment>
<dbReference type="EC" id="4.1.1.81" evidence="4"/>
<comment type="pathway">
    <text evidence="3">Cofactor biosynthesis; adenosylcobalamin biosynthesis.</text>
</comment>
<dbReference type="NCBIfam" id="TIGR01140">
    <property type="entry name" value="L_thr_O3P_dcar"/>
    <property type="match status" value="1"/>
</dbReference>
<evidence type="ECO:0000256" key="1">
    <source>
        <dbReference type="ARBA" id="ARBA00001933"/>
    </source>
</evidence>
<evidence type="ECO:0000256" key="5">
    <source>
        <dbReference type="ARBA" id="ARBA00022573"/>
    </source>
</evidence>
<dbReference type="InterPro" id="IPR015422">
    <property type="entry name" value="PyrdxlP-dep_Trfase_small"/>
</dbReference>
<accession>A0A366XZW2</accession>
<dbReference type="InterPro" id="IPR015421">
    <property type="entry name" value="PyrdxlP-dep_Trfase_major"/>
</dbReference>
<dbReference type="InterPro" id="IPR004839">
    <property type="entry name" value="Aminotransferase_I/II_large"/>
</dbReference>
<evidence type="ECO:0000256" key="4">
    <source>
        <dbReference type="ARBA" id="ARBA00012285"/>
    </source>
</evidence>
<protein>
    <recommendedName>
        <fullName evidence="4">threonine-phosphate decarboxylase</fullName>
        <ecNumber evidence="4">4.1.1.81</ecNumber>
    </recommendedName>
    <alternativeName>
        <fullName evidence="8">L-threonine-O-3-phosphate decarboxylase</fullName>
    </alternativeName>
</protein>
<dbReference type="OrthoDB" id="9813612at2"/>
<dbReference type="UniPathway" id="UPA00148"/>
<keyword evidence="7 11" id="KW-0456">Lyase</keyword>
<dbReference type="GO" id="GO:0048472">
    <property type="term" value="F:threonine-phosphate decarboxylase activity"/>
    <property type="evidence" value="ECO:0007669"/>
    <property type="project" value="UniProtKB-EC"/>
</dbReference>
<dbReference type="InterPro" id="IPR005860">
    <property type="entry name" value="CobD"/>
</dbReference>
<proteinExistence type="predicted"/>